<dbReference type="SUPFAM" id="SSF52540">
    <property type="entry name" value="P-loop containing nucleoside triphosphate hydrolases"/>
    <property type="match status" value="1"/>
</dbReference>
<evidence type="ECO:0000313" key="4">
    <source>
        <dbReference type="Proteomes" id="UP000724874"/>
    </source>
</evidence>
<dbReference type="GO" id="GO:0033588">
    <property type="term" value="C:elongator holoenzyme complex"/>
    <property type="evidence" value="ECO:0007669"/>
    <property type="project" value="InterPro"/>
</dbReference>
<evidence type="ECO:0000256" key="1">
    <source>
        <dbReference type="ARBA" id="ARBA00005043"/>
    </source>
</evidence>
<dbReference type="Proteomes" id="UP000724874">
    <property type="component" value="Unassembled WGS sequence"/>
</dbReference>
<keyword evidence="4" id="KW-1185">Reference proteome</keyword>
<dbReference type="PANTHER" id="PTHR16184">
    <property type="entry name" value="ELONGATOR COMPLEX PROTEIN 6"/>
    <property type="match status" value="1"/>
</dbReference>
<comment type="similarity">
    <text evidence="2">Belongs to the ELP6 family.</text>
</comment>
<accession>A0A9P5N9P3</accession>
<evidence type="ECO:0008006" key="5">
    <source>
        <dbReference type="Google" id="ProtNLM"/>
    </source>
</evidence>
<dbReference type="CDD" id="cd19495">
    <property type="entry name" value="Elp6"/>
    <property type="match status" value="1"/>
</dbReference>
<dbReference type="EMBL" id="JADNYJ010000211">
    <property type="protein sequence ID" value="KAF8874564.1"/>
    <property type="molecule type" value="Genomic_DNA"/>
</dbReference>
<proteinExistence type="inferred from homology"/>
<dbReference type="InterPro" id="IPR027417">
    <property type="entry name" value="P-loop_NTPase"/>
</dbReference>
<dbReference type="GO" id="GO:0002098">
    <property type="term" value="P:tRNA wobble uridine modification"/>
    <property type="evidence" value="ECO:0007669"/>
    <property type="project" value="InterPro"/>
</dbReference>
<name>A0A9P5N9P3_GYMJU</name>
<dbReference type="Gene3D" id="3.40.50.300">
    <property type="entry name" value="P-loop containing nucleotide triphosphate hydrolases"/>
    <property type="match status" value="1"/>
</dbReference>
<gene>
    <name evidence="3" type="ORF">CPB84DRAFT_1690054</name>
</gene>
<comment type="caution">
    <text evidence="3">The sequence shown here is derived from an EMBL/GenBank/DDBJ whole genome shotgun (WGS) entry which is preliminary data.</text>
</comment>
<dbReference type="AlphaFoldDB" id="A0A9P5N9P3"/>
<comment type="pathway">
    <text evidence="1">tRNA modification; 5-methoxycarbonylmethyl-2-thiouridine-tRNA biosynthesis.</text>
</comment>
<dbReference type="Pfam" id="PF09807">
    <property type="entry name" value="ELP6"/>
    <property type="match status" value="1"/>
</dbReference>
<sequence>MTFFPPFNLPQGIFLLITDALASPADFVLHRCLSAHLKEISKTKSGVAVEAAAVSVAVAILSVSESMARWKGVAGKSNVNLQSHIEGGSVEVIDVFEEAQPGNANGGGNGDGERLKGVIERLRVFLARGEPTSPGMKLVILDDISMLEWVGFDTTDVVRFVRALRSVCTKANATLLVRHHIVTPGEPDEVFRHLLQLCTYHLEVLPLASGRSGSVSGEVALHPGFSAPKDGVKLIPRSAALQYRLTDTGAEFFAKGTSESVL</sequence>
<dbReference type="PANTHER" id="PTHR16184:SF6">
    <property type="entry name" value="ELONGATOR COMPLEX PROTEIN 6"/>
    <property type="match status" value="1"/>
</dbReference>
<organism evidence="3 4">
    <name type="scientific">Gymnopilus junonius</name>
    <name type="common">Spectacular rustgill mushroom</name>
    <name type="synonym">Gymnopilus spectabilis subsp. junonius</name>
    <dbReference type="NCBI Taxonomy" id="109634"/>
    <lineage>
        <taxon>Eukaryota</taxon>
        <taxon>Fungi</taxon>
        <taxon>Dikarya</taxon>
        <taxon>Basidiomycota</taxon>
        <taxon>Agaricomycotina</taxon>
        <taxon>Agaricomycetes</taxon>
        <taxon>Agaricomycetidae</taxon>
        <taxon>Agaricales</taxon>
        <taxon>Agaricineae</taxon>
        <taxon>Hymenogastraceae</taxon>
        <taxon>Gymnopilus</taxon>
    </lineage>
</organism>
<protein>
    <recommendedName>
        <fullName evidence="5">Elongator complex protein 6</fullName>
    </recommendedName>
</protein>
<reference evidence="3" key="1">
    <citation type="submission" date="2020-11" db="EMBL/GenBank/DDBJ databases">
        <authorList>
            <consortium name="DOE Joint Genome Institute"/>
            <person name="Ahrendt S."/>
            <person name="Riley R."/>
            <person name="Andreopoulos W."/>
            <person name="LaButti K."/>
            <person name="Pangilinan J."/>
            <person name="Ruiz-duenas F.J."/>
            <person name="Barrasa J.M."/>
            <person name="Sanchez-Garcia M."/>
            <person name="Camarero S."/>
            <person name="Miyauchi S."/>
            <person name="Serrano A."/>
            <person name="Linde D."/>
            <person name="Babiker R."/>
            <person name="Drula E."/>
            <person name="Ayuso-Fernandez I."/>
            <person name="Pacheco R."/>
            <person name="Padilla G."/>
            <person name="Ferreira P."/>
            <person name="Barriuso J."/>
            <person name="Kellner H."/>
            <person name="Castanera R."/>
            <person name="Alfaro M."/>
            <person name="Ramirez L."/>
            <person name="Pisabarro A.G."/>
            <person name="Kuo A."/>
            <person name="Tritt A."/>
            <person name="Lipzen A."/>
            <person name="He G."/>
            <person name="Yan M."/>
            <person name="Ng V."/>
            <person name="Cullen D."/>
            <person name="Martin F."/>
            <person name="Rosso M.-N."/>
            <person name="Henrissat B."/>
            <person name="Hibbett D."/>
            <person name="Martinez A.T."/>
            <person name="Grigoriev I.V."/>
        </authorList>
    </citation>
    <scope>NUCLEOTIDE SEQUENCE</scope>
    <source>
        <strain evidence="3">AH 44721</strain>
    </source>
</reference>
<evidence type="ECO:0000256" key="2">
    <source>
        <dbReference type="ARBA" id="ARBA00008837"/>
    </source>
</evidence>
<evidence type="ECO:0000313" key="3">
    <source>
        <dbReference type="EMBL" id="KAF8874564.1"/>
    </source>
</evidence>
<dbReference type="OrthoDB" id="9995306at2759"/>
<dbReference type="InterPro" id="IPR018627">
    <property type="entry name" value="ELP6"/>
</dbReference>